<gene>
    <name evidence="1" type="ORF">SDC9_76538</name>
</gene>
<dbReference type="AlphaFoldDB" id="A0A644YNA8"/>
<sequence length="84" mass="9649">MREQSLVEIYRDAPLMRQLRRPEQFKGRCGVCEFHRWCGGSRARAWARTGDPLETDPMCPYQPNHRYAEAMQATAQPADAQPVG</sequence>
<dbReference type="InterPro" id="IPR050377">
    <property type="entry name" value="Radical_SAM_PqqE_MftC-like"/>
</dbReference>
<protein>
    <recommendedName>
        <fullName evidence="2">4Fe4S-binding SPASM domain-containing protein</fullName>
    </recommendedName>
</protein>
<organism evidence="1">
    <name type="scientific">bioreactor metagenome</name>
    <dbReference type="NCBI Taxonomy" id="1076179"/>
    <lineage>
        <taxon>unclassified sequences</taxon>
        <taxon>metagenomes</taxon>
        <taxon>ecological metagenomes</taxon>
    </lineage>
</organism>
<reference evidence="1" key="1">
    <citation type="submission" date="2019-08" db="EMBL/GenBank/DDBJ databases">
        <authorList>
            <person name="Kucharzyk K."/>
            <person name="Murdoch R.W."/>
            <person name="Higgins S."/>
            <person name="Loffler F."/>
        </authorList>
    </citation>
    <scope>NUCLEOTIDE SEQUENCE</scope>
</reference>
<dbReference type="PANTHER" id="PTHR11228">
    <property type="entry name" value="RADICAL SAM DOMAIN PROTEIN"/>
    <property type="match status" value="1"/>
</dbReference>
<evidence type="ECO:0000313" key="1">
    <source>
        <dbReference type="EMBL" id="MPM29996.1"/>
    </source>
</evidence>
<comment type="caution">
    <text evidence="1">The sequence shown here is derived from an EMBL/GenBank/DDBJ whole genome shotgun (WGS) entry which is preliminary data.</text>
</comment>
<dbReference type="EMBL" id="VSSQ01005663">
    <property type="protein sequence ID" value="MPM29996.1"/>
    <property type="molecule type" value="Genomic_DNA"/>
</dbReference>
<accession>A0A644YNA8</accession>
<name>A0A644YNA8_9ZZZZ</name>
<dbReference type="PANTHER" id="PTHR11228:SF34">
    <property type="entry name" value="TUNGSTEN-CONTAINING ALDEHYDE FERREDOXIN OXIDOREDUCTASE COFACTOR MODIFYING PROTEIN"/>
    <property type="match status" value="1"/>
</dbReference>
<evidence type="ECO:0008006" key="2">
    <source>
        <dbReference type="Google" id="ProtNLM"/>
    </source>
</evidence>
<proteinExistence type="predicted"/>